<keyword evidence="2" id="KW-1185">Reference proteome</keyword>
<comment type="caution">
    <text evidence="1">The sequence shown here is derived from an EMBL/GenBank/DDBJ whole genome shotgun (WGS) entry which is preliminary data.</text>
</comment>
<reference evidence="1 2" key="1">
    <citation type="submission" date="2021-06" db="EMBL/GenBank/DDBJ databases">
        <title>Caerostris darwini draft genome.</title>
        <authorList>
            <person name="Kono N."/>
            <person name="Arakawa K."/>
        </authorList>
    </citation>
    <scope>NUCLEOTIDE SEQUENCE [LARGE SCALE GENOMIC DNA]</scope>
</reference>
<dbReference type="EMBL" id="BPLQ01007927">
    <property type="protein sequence ID" value="GIY33352.1"/>
    <property type="molecule type" value="Genomic_DNA"/>
</dbReference>
<protein>
    <submittedName>
        <fullName evidence="1">Uncharacterized protein</fullName>
    </submittedName>
</protein>
<name>A0AAV4SIH3_9ARAC</name>
<evidence type="ECO:0000313" key="2">
    <source>
        <dbReference type="Proteomes" id="UP001054837"/>
    </source>
</evidence>
<dbReference type="AlphaFoldDB" id="A0AAV4SIH3"/>
<organism evidence="1 2">
    <name type="scientific">Caerostris darwini</name>
    <dbReference type="NCBI Taxonomy" id="1538125"/>
    <lineage>
        <taxon>Eukaryota</taxon>
        <taxon>Metazoa</taxon>
        <taxon>Ecdysozoa</taxon>
        <taxon>Arthropoda</taxon>
        <taxon>Chelicerata</taxon>
        <taxon>Arachnida</taxon>
        <taxon>Araneae</taxon>
        <taxon>Araneomorphae</taxon>
        <taxon>Entelegynae</taxon>
        <taxon>Araneoidea</taxon>
        <taxon>Araneidae</taxon>
        <taxon>Caerostris</taxon>
    </lineage>
</organism>
<proteinExistence type="predicted"/>
<sequence>MKTGRNVCMVIWRRKGKGGNIFSPAIDFRVIFINVHEGRKGKKILTSELEVVLATRCLGLERGAVKSQTSIEEDFRLSCAGTGLLVFISLNN</sequence>
<dbReference type="Proteomes" id="UP001054837">
    <property type="component" value="Unassembled WGS sequence"/>
</dbReference>
<gene>
    <name evidence="1" type="ORF">CDAR_452801</name>
</gene>
<accession>A0AAV4SIH3</accession>
<evidence type="ECO:0000313" key="1">
    <source>
        <dbReference type="EMBL" id="GIY33352.1"/>
    </source>
</evidence>